<keyword evidence="4" id="KW-1185">Reference proteome</keyword>
<dbReference type="EMBL" id="LS483468">
    <property type="protein sequence ID" value="SQI30531.1"/>
    <property type="molecule type" value="Genomic_DNA"/>
</dbReference>
<feature type="compositionally biased region" description="Low complexity" evidence="1">
    <location>
        <begin position="59"/>
        <end position="109"/>
    </location>
</feature>
<evidence type="ECO:0000256" key="1">
    <source>
        <dbReference type="SAM" id="MobiDB-lite"/>
    </source>
</evidence>
<name>A0A2X4TU58_9NOCA</name>
<dbReference type="SMART" id="SM00834">
    <property type="entry name" value="CxxC_CXXC_SSSS"/>
    <property type="match status" value="1"/>
</dbReference>
<reference evidence="3 4" key="1">
    <citation type="submission" date="2018-06" db="EMBL/GenBank/DDBJ databases">
        <authorList>
            <consortium name="Pathogen Informatics"/>
            <person name="Doyle S."/>
        </authorList>
    </citation>
    <scope>NUCLEOTIDE SEQUENCE [LARGE SCALE GENOMIC DNA]</scope>
    <source>
        <strain evidence="3 4">NCTC10994</strain>
    </source>
</reference>
<dbReference type="PANTHER" id="PTHR34404:SF2">
    <property type="entry name" value="CONSERVED SERINE RICH PROTEIN"/>
    <property type="match status" value="1"/>
</dbReference>
<evidence type="ECO:0000313" key="3">
    <source>
        <dbReference type="EMBL" id="SQI30531.1"/>
    </source>
</evidence>
<accession>A0A2X4TU58</accession>
<sequence>MPTYSYACTACDNKFDIVQSFSDASLTECPECSGKLRKLFNSVGIVFKGSGFYRTDSRSGSTASESAKTESKSSSSDSAGSSSSTSSSSSSSSSTSSSSTSSAPAAAAS</sequence>
<organism evidence="3 4">
    <name type="scientific">Rhodococcus coprophilus</name>
    <dbReference type="NCBI Taxonomy" id="38310"/>
    <lineage>
        <taxon>Bacteria</taxon>
        <taxon>Bacillati</taxon>
        <taxon>Actinomycetota</taxon>
        <taxon>Actinomycetes</taxon>
        <taxon>Mycobacteriales</taxon>
        <taxon>Nocardiaceae</taxon>
        <taxon>Rhodococcus</taxon>
    </lineage>
</organism>
<feature type="region of interest" description="Disordered" evidence="1">
    <location>
        <begin position="51"/>
        <end position="109"/>
    </location>
</feature>
<protein>
    <submittedName>
        <fullName evidence="3">Putative regulatory protein, FmdB family</fullName>
    </submittedName>
</protein>
<dbReference type="PANTHER" id="PTHR34404">
    <property type="entry name" value="REGULATORY PROTEIN, FMDB FAMILY"/>
    <property type="match status" value="1"/>
</dbReference>
<gene>
    <name evidence="3" type="ORF">NCTC10994_01677</name>
</gene>
<dbReference type="Proteomes" id="UP000249091">
    <property type="component" value="Chromosome 1"/>
</dbReference>
<dbReference type="Pfam" id="PF09723">
    <property type="entry name" value="Zn_ribbon_8"/>
    <property type="match status" value="1"/>
</dbReference>
<dbReference type="RefSeq" id="WP_072699724.1">
    <property type="nucleotide sequence ID" value="NZ_JAFBBL010000001.1"/>
</dbReference>
<evidence type="ECO:0000259" key="2">
    <source>
        <dbReference type="SMART" id="SM00834"/>
    </source>
</evidence>
<proteinExistence type="predicted"/>
<feature type="domain" description="Putative regulatory protein FmdB zinc ribbon" evidence="2">
    <location>
        <begin position="1"/>
        <end position="41"/>
    </location>
</feature>
<dbReference type="NCBIfam" id="TIGR02605">
    <property type="entry name" value="CxxC_CxxC_SSSS"/>
    <property type="match status" value="1"/>
</dbReference>
<dbReference type="InterPro" id="IPR013429">
    <property type="entry name" value="Regulatory_FmdB_Zinc_ribbon"/>
</dbReference>
<dbReference type="KEGG" id="rcr:NCTC10994_01677"/>
<dbReference type="AlphaFoldDB" id="A0A2X4TU58"/>
<dbReference type="STRING" id="1219011.GCA_001895045_01722"/>
<evidence type="ECO:0000313" key="4">
    <source>
        <dbReference type="Proteomes" id="UP000249091"/>
    </source>
</evidence>